<evidence type="ECO:0000313" key="3">
    <source>
        <dbReference type="Proteomes" id="UP000742024"/>
    </source>
</evidence>
<evidence type="ECO:0000313" key="1">
    <source>
        <dbReference type="EMBL" id="KAG5954974.1"/>
    </source>
</evidence>
<dbReference type="AlphaFoldDB" id="A0A9P7SMA1"/>
<proteinExistence type="predicted"/>
<name>A0A9P7SMA1_9HYPO</name>
<dbReference type="Proteomes" id="UP000742024">
    <property type="component" value="Unassembled WGS sequence"/>
</dbReference>
<gene>
    <name evidence="2" type="ORF">E4U56_002359</name>
    <name evidence="1" type="ORF">E4U57_003825</name>
</gene>
<evidence type="ECO:0000313" key="2">
    <source>
        <dbReference type="EMBL" id="KAG5964216.1"/>
    </source>
</evidence>
<dbReference type="EMBL" id="SRPS01000176">
    <property type="protein sequence ID" value="KAG5964216.1"/>
    <property type="molecule type" value="Genomic_DNA"/>
</dbReference>
<accession>A0A9P7SMA1</accession>
<comment type="caution">
    <text evidence="2">The sequence shown here is derived from an EMBL/GenBank/DDBJ whole genome shotgun (WGS) entry which is preliminary data.</text>
</comment>
<organism evidence="2 4">
    <name type="scientific">Claviceps arundinis</name>
    <dbReference type="NCBI Taxonomy" id="1623583"/>
    <lineage>
        <taxon>Eukaryota</taxon>
        <taxon>Fungi</taxon>
        <taxon>Dikarya</taxon>
        <taxon>Ascomycota</taxon>
        <taxon>Pezizomycotina</taxon>
        <taxon>Sordariomycetes</taxon>
        <taxon>Hypocreomycetidae</taxon>
        <taxon>Hypocreales</taxon>
        <taxon>Clavicipitaceae</taxon>
        <taxon>Claviceps</taxon>
    </lineage>
</organism>
<evidence type="ECO:0000313" key="4">
    <source>
        <dbReference type="Proteomes" id="UP000784919"/>
    </source>
</evidence>
<reference evidence="2 3" key="1">
    <citation type="journal article" date="2020" name="bioRxiv">
        <title>Whole genome comparisons of ergot fungi reveals the divergence and evolution of species within the genus Claviceps are the result of varying mechanisms driving genome evolution and host range expansion.</title>
        <authorList>
            <person name="Wyka S.A."/>
            <person name="Mondo S.J."/>
            <person name="Liu M."/>
            <person name="Dettman J."/>
            <person name="Nalam V."/>
            <person name="Broders K.D."/>
        </authorList>
    </citation>
    <scope>NUCLEOTIDE SEQUENCE</scope>
    <source>
        <strain evidence="2">CCC 1102</strain>
        <strain evidence="1 3">LM583</strain>
    </source>
</reference>
<dbReference type="Proteomes" id="UP000784919">
    <property type="component" value="Unassembled WGS sequence"/>
</dbReference>
<sequence>MSEVHPKSHKSVKRLPAYFQNNGWQLLDELATAVWAIKATEKARQAAGFMV</sequence>
<keyword evidence="3" id="KW-1185">Reference proteome</keyword>
<protein>
    <submittedName>
        <fullName evidence="2">Uncharacterized protein</fullName>
    </submittedName>
</protein>
<dbReference type="EMBL" id="SRPR01000289">
    <property type="protein sequence ID" value="KAG5954974.1"/>
    <property type="molecule type" value="Genomic_DNA"/>
</dbReference>